<reference evidence="3" key="1">
    <citation type="journal article" date="2023" name="Science">
        <title>Elucidation of the pathway for biosynthesis of saponin adjuvants from the soapbark tree.</title>
        <authorList>
            <person name="Reed J."/>
            <person name="Orme A."/>
            <person name="El-Demerdash A."/>
            <person name="Owen C."/>
            <person name="Martin L.B.B."/>
            <person name="Misra R.C."/>
            <person name="Kikuchi S."/>
            <person name="Rejzek M."/>
            <person name="Martin A.C."/>
            <person name="Harkess A."/>
            <person name="Leebens-Mack J."/>
            <person name="Louveau T."/>
            <person name="Stephenson M.J."/>
            <person name="Osbourn A."/>
        </authorList>
    </citation>
    <scope>NUCLEOTIDE SEQUENCE</scope>
    <source>
        <strain evidence="3">S10</strain>
    </source>
</reference>
<feature type="domain" description="Disease resistance protein At4g27190-like leucine-rich repeats" evidence="2">
    <location>
        <begin position="640"/>
        <end position="785"/>
    </location>
</feature>
<dbReference type="PANTHER" id="PTHR33463">
    <property type="entry name" value="NB-ARC DOMAIN-CONTAINING PROTEIN-RELATED"/>
    <property type="match status" value="1"/>
</dbReference>
<evidence type="ECO:0000313" key="4">
    <source>
        <dbReference type="Proteomes" id="UP001163823"/>
    </source>
</evidence>
<gene>
    <name evidence="3" type="ORF">O6P43_025873</name>
</gene>
<dbReference type="Pfam" id="PF23247">
    <property type="entry name" value="LRR_RPS2"/>
    <property type="match status" value="5"/>
</dbReference>
<evidence type="ECO:0000313" key="3">
    <source>
        <dbReference type="EMBL" id="KAJ7954276.1"/>
    </source>
</evidence>
<feature type="domain" description="Disease resistance protein At4g27190-like leucine-rich repeats" evidence="2">
    <location>
        <begin position="488"/>
        <end position="587"/>
    </location>
</feature>
<name>A0AAD7L9X8_QUISA</name>
<protein>
    <submittedName>
        <fullName evidence="3">Disease resistance protein</fullName>
    </submittedName>
</protein>
<dbReference type="Proteomes" id="UP001163823">
    <property type="component" value="Chromosome 10"/>
</dbReference>
<proteinExistence type="predicted"/>
<feature type="domain" description="Disease resistance protein At4g27190-like leucine-rich repeats" evidence="2">
    <location>
        <begin position="356"/>
        <end position="487"/>
    </location>
</feature>
<dbReference type="KEGG" id="qsa:O6P43_025873"/>
<sequence>MFRALPRLTEIEVCNCNSMKEIILEAKEGGEIFTESTQAMDRIEFTEIRYLSLQCLPVLHGFYFDEKTSSSSQCASTSQSKHEIVNEDELGMALPIFTEKDVFPKLETVQISNMDNLKRIWQHHEFIGPNSFGNMKKMVVENCKKITTILPSDMLKRFRSLEVLNVSECDLCEYIFDLKGLDDKEARGEVIIMQLKELRLDGLFELKHIWNKDLQEVVKFQNVQKIQVVKCESLKHVFTAHVARDLLKLRELSISCCTQLDAIVAMEEGIQTQVVSKFELPQLTIFAVDNSNEIKSFYPGEYVLECPRLKILQMMYCEKAQTFTMGLTTLQEERENHQLVTHQQPFFPMEKVILNLKELALNSKEALMFRNGNFQTYLFRNLEVLYLCGFQHEPTIFLSWFLQGIPNLENITVASCDVKKILLIDGTDENEREGRTFARLKGLKFTDLPNLNDIFTEGSRLDSIFRSLENLTVCRCHGLTNLFSSSVSFNCLRSLVIKQCHGLINLLTSSTAKSLVQLKEMNISNCKKIEEIINVNEEEDEITFSQLSHLELHNLPRLKGFSMKSKCVFRLSSLESMIVSHCPSLQKFSNGDISTPLLDEVYIAVDDDDVDENDCFWEGNLNATIQQLFTEMVGFRGLECLSISEYPQLKEVWHHLTSIKCLNLRSLVVDYCEFLSSAIPSGLLRSLSNLESIVVENCDSIEQVVDLDGLDINGHGGLLLPRLTKFDLIELPRLRRIWSKEPGGILDLKSLTFLKVSKCHNLRSIFTPFMASALVNLEEITIEECSILEEIITEPKEGEEIDAEGIGSDIVLPLLNDITLSSLPELRRFHGGSGIIQCPSLESLCVFNCPKMKTFVSSRKDIDIPIPPIAGRKMKFPKLKIVSLGWEDAVKEMWDVQFFEDFYSNLYSLSLRGHDDASILFPLSFFKKLCNLEVLHLFNAFVEELYPCGGPTGFGEGEQAFDIILAQLKKLNLINLLNLRVSFIFSAVSLNNLTVLRVSECHEFTNLVTSTVSKSLMQLKFLSVLNCRKMIEIIANEGGGEERQDAIVFFKLTYLVLDNLPSFTRFYSGNYYIKFPSL</sequence>
<keyword evidence="1" id="KW-0611">Plant defense</keyword>
<comment type="caution">
    <text evidence="3">The sequence shown here is derived from an EMBL/GenBank/DDBJ whole genome shotgun (WGS) entry which is preliminary data.</text>
</comment>
<dbReference type="SUPFAM" id="SSF52047">
    <property type="entry name" value="RNI-like"/>
    <property type="match status" value="3"/>
</dbReference>
<dbReference type="InterPro" id="IPR057135">
    <property type="entry name" value="At4g27190-like_LRR"/>
</dbReference>
<keyword evidence="4" id="KW-1185">Reference proteome</keyword>
<evidence type="ECO:0000256" key="1">
    <source>
        <dbReference type="ARBA" id="ARBA00022821"/>
    </source>
</evidence>
<organism evidence="3 4">
    <name type="scientific">Quillaja saponaria</name>
    <name type="common">Soap bark tree</name>
    <dbReference type="NCBI Taxonomy" id="32244"/>
    <lineage>
        <taxon>Eukaryota</taxon>
        <taxon>Viridiplantae</taxon>
        <taxon>Streptophyta</taxon>
        <taxon>Embryophyta</taxon>
        <taxon>Tracheophyta</taxon>
        <taxon>Spermatophyta</taxon>
        <taxon>Magnoliopsida</taxon>
        <taxon>eudicotyledons</taxon>
        <taxon>Gunneridae</taxon>
        <taxon>Pentapetalae</taxon>
        <taxon>rosids</taxon>
        <taxon>fabids</taxon>
        <taxon>Fabales</taxon>
        <taxon>Quillajaceae</taxon>
        <taxon>Quillaja</taxon>
    </lineage>
</organism>
<dbReference type="PANTHER" id="PTHR33463:SF209">
    <property type="entry name" value="DISEASE RESISTANCE PROTEIN RPS2-LIKE"/>
    <property type="match status" value="1"/>
</dbReference>
<dbReference type="EMBL" id="JARAOO010000010">
    <property type="protein sequence ID" value="KAJ7954276.1"/>
    <property type="molecule type" value="Genomic_DNA"/>
</dbReference>
<feature type="domain" description="Disease resistance protein At4g27190-like leucine-rich repeats" evidence="2">
    <location>
        <begin position="106"/>
        <end position="257"/>
    </location>
</feature>
<evidence type="ECO:0000259" key="2">
    <source>
        <dbReference type="Pfam" id="PF23247"/>
    </source>
</evidence>
<dbReference type="InterPro" id="IPR050905">
    <property type="entry name" value="Plant_NBS-LRR"/>
</dbReference>
<feature type="domain" description="Disease resistance protein At4g27190-like leucine-rich repeats" evidence="2">
    <location>
        <begin position="887"/>
        <end position="1028"/>
    </location>
</feature>
<dbReference type="Gene3D" id="3.80.10.10">
    <property type="entry name" value="Ribonuclease Inhibitor"/>
    <property type="match status" value="5"/>
</dbReference>
<dbReference type="AlphaFoldDB" id="A0AAD7L9X8"/>
<accession>A0AAD7L9X8</accession>
<dbReference type="InterPro" id="IPR032675">
    <property type="entry name" value="LRR_dom_sf"/>
</dbReference>